<dbReference type="Proteomes" id="UP000248614">
    <property type="component" value="Unassembled WGS sequence"/>
</dbReference>
<dbReference type="Gene3D" id="3.40.50.720">
    <property type="entry name" value="NAD(P)-binding Rossmann-like Domain"/>
    <property type="match status" value="1"/>
</dbReference>
<organism evidence="2 3">
    <name type="scientific">Sphingomonas hengshuiensis</name>
    <dbReference type="NCBI Taxonomy" id="1609977"/>
    <lineage>
        <taxon>Bacteria</taxon>
        <taxon>Pseudomonadati</taxon>
        <taxon>Pseudomonadota</taxon>
        <taxon>Alphaproteobacteria</taxon>
        <taxon>Sphingomonadales</taxon>
        <taxon>Sphingomonadaceae</taxon>
        <taxon>Sphingomonas</taxon>
    </lineage>
</organism>
<dbReference type="AlphaFoldDB" id="A0A2W4Z908"/>
<evidence type="ECO:0000313" key="3">
    <source>
        <dbReference type="Proteomes" id="UP000248614"/>
    </source>
</evidence>
<protein>
    <recommendedName>
        <fullName evidence="1">Gfo/Idh/MocA-like oxidoreductase N-terminal domain-containing protein</fullName>
    </recommendedName>
</protein>
<dbReference type="GO" id="GO:0000166">
    <property type="term" value="F:nucleotide binding"/>
    <property type="evidence" value="ECO:0007669"/>
    <property type="project" value="InterPro"/>
</dbReference>
<dbReference type="Pfam" id="PF01408">
    <property type="entry name" value="GFO_IDH_MocA"/>
    <property type="match status" value="1"/>
</dbReference>
<accession>A0A2W4Z908</accession>
<dbReference type="EMBL" id="QFNF01000010">
    <property type="protein sequence ID" value="PZO78823.1"/>
    <property type="molecule type" value="Genomic_DNA"/>
</dbReference>
<sequence length="73" mass="8023">MNARALTASRRRDRRGRRHACLPDAMHAALSIRAAQAGKHVPCEKPLAFPVAGCEAIHRSARKGRTIRPDGRT</sequence>
<dbReference type="SUPFAM" id="SSF51735">
    <property type="entry name" value="NAD(P)-binding Rossmann-fold domains"/>
    <property type="match status" value="1"/>
</dbReference>
<feature type="domain" description="Gfo/Idh/MocA-like oxidoreductase N-terminal" evidence="1">
    <location>
        <begin position="21"/>
        <end position="63"/>
    </location>
</feature>
<proteinExistence type="predicted"/>
<gene>
    <name evidence="2" type="ORF">DI632_05875</name>
</gene>
<reference evidence="2 3" key="1">
    <citation type="submission" date="2017-08" db="EMBL/GenBank/DDBJ databases">
        <title>Infants hospitalized years apart are colonized by the same room-sourced microbial strains.</title>
        <authorList>
            <person name="Brooks B."/>
            <person name="Olm M.R."/>
            <person name="Firek B.A."/>
            <person name="Baker R."/>
            <person name="Thomas B.C."/>
            <person name="Morowitz M.J."/>
            <person name="Banfield J.F."/>
        </authorList>
    </citation>
    <scope>NUCLEOTIDE SEQUENCE [LARGE SCALE GENOMIC DNA]</scope>
    <source>
        <strain evidence="2">S2_018_000_R3_110</strain>
    </source>
</reference>
<evidence type="ECO:0000259" key="1">
    <source>
        <dbReference type="Pfam" id="PF01408"/>
    </source>
</evidence>
<dbReference type="InterPro" id="IPR000683">
    <property type="entry name" value="Gfo/Idh/MocA-like_OxRdtase_N"/>
</dbReference>
<comment type="caution">
    <text evidence="2">The sequence shown here is derived from an EMBL/GenBank/DDBJ whole genome shotgun (WGS) entry which is preliminary data.</text>
</comment>
<dbReference type="InterPro" id="IPR036291">
    <property type="entry name" value="NAD(P)-bd_dom_sf"/>
</dbReference>
<evidence type="ECO:0000313" key="2">
    <source>
        <dbReference type="EMBL" id="PZO78823.1"/>
    </source>
</evidence>
<name>A0A2W4Z908_9SPHN</name>